<gene>
    <name evidence="4" type="ORF">S01H4_07395</name>
</gene>
<dbReference type="InterPro" id="IPR006047">
    <property type="entry name" value="GH13_cat_dom"/>
</dbReference>
<feature type="domain" description="Glycosyl hydrolase family 13 catalytic" evidence="3">
    <location>
        <begin position="3"/>
        <end position="259"/>
    </location>
</feature>
<dbReference type="SUPFAM" id="SSF51445">
    <property type="entry name" value="(Trans)glycosidases"/>
    <property type="match status" value="1"/>
</dbReference>
<reference evidence="4" key="1">
    <citation type="journal article" date="2014" name="Front. Microbiol.">
        <title>High frequency of phylogenetically diverse reductive dehalogenase-homologous genes in deep subseafloor sedimentary metagenomes.</title>
        <authorList>
            <person name="Kawai M."/>
            <person name="Futagami T."/>
            <person name="Toyoda A."/>
            <person name="Takaki Y."/>
            <person name="Nishi S."/>
            <person name="Hori S."/>
            <person name="Arai W."/>
            <person name="Tsubouchi T."/>
            <person name="Morono Y."/>
            <person name="Uchiyama I."/>
            <person name="Ito T."/>
            <person name="Fujiyama A."/>
            <person name="Inagaki F."/>
            <person name="Takami H."/>
        </authorList>
    </citation>
    <scope>NUCLEOTIDE SEQUENCE</scope>
    <source>
        <strain evidence="4">Expedition CK06-06</strain>
    </source>
</reference>
<keyword evidence="2" id="KW-0326">Glycosidase</keyword>
<dbReference type="PANTHER" id="PTHR10357">
    <property type="entry name" value="ALPHA-AMYLASE FAMILY MEMBER"/>
    <property type="match status" value="1"/>
</dbReference>
<dbReference type="EMBL" id="BART01002413">
    <property type="protein sequence ID" value="GAG61334.1"/>
    <property type="molecule type" value="Genomic_DNA"/>
</dbReference>
<dbReference type="SMART" id="SM00642">
    <property type="entry name" value="Aamy"/>
    <property type="match status" value="1"/>
</dbReference>
<evidence type="ECO:0000256" key="1">
    <source>
        <dbReference type="ARBA" id="ARBA00022801"/>
    </source>
</evidence>
<dbReference type="InterPro" id="IPR017853">
    <property type="entry name" value="GH"/>
</dbReference>
<dbReference type="AlphaFoldDB" id="X0YWT8"/>
<sequence length="263" mass="30744">MVEHLDYLQYLGITAIYFNPIFKSTANHRYHTYDYYQVDPILGGNDALQTLLDETHKRGMRVILDGVFNHTGRGFFQFNHIVENGPMSPYLDWFIIKNYPLKPYNAPNEQHGYEAWLNLPALSKLNIATPAVREFILNVACYWIEFGVDGWRLDVPYEIDDDDFWREFHKRVKGVNPEAYIVGEIWEEAQRWLQGDQFDAVMNYPFTRACLGFFVGDDLLRSEVARCSYKQINTLDAQTFAEEINKILSLYPNSVTNVQFNLL</sequence>
<dbReference type="GO" id="GO:0016798">
    <property type="term" value="F:hydrolase activity, acting on glycosyl bonds"/>
    <property type="evidence" value="ECO:0007669"/>
    <property type="project" value="UniProtKB-KW"/>
</dbReference>
<name>X0YWT8_9ZZZZ</name>
<keyword evidence="1" id="KW-0378">Hydrolase</keyword>
<dbReference type="CDD" id="cd11338">
    <property type="entry name" value="AmyAc_CMD"/>
    <property type="match status" value="1"/>
</dbReference>
<evidence type="ECO:0000313" key="4">
    <source>
        <dbReference type="EMBL" id="GAG61334.1"/>
    </source>
</evidence>
<evidence type="ECO:0000259" key="3">
    <source>
        <dbReference type="SMART" id="SM00642"/>
    </source>
</evidence>
<organism evidence="4">
    <name type="scientific">marine sediment metagenome</name>
    <dbReference type="NCBI Taxonomy" id="412755"/>
    <lineage>
        <taxon>unclassified sequences</taxon>
        <taxon>metagenomes</taxon>
        <taxon>ecological metagenomes</taxon>
    </lineage>
</organism>
<dbReference type="PANTHER" id="PTHR10357:SF210">
    <property type="entry name" value="MALTODEXTRIN GLUCOSIDASE"/>
    <property type="match status" value="1"/>
</dbReference>
<dbReference type="GO" id="GO:0005975">
    <property type="term" value="P:carbohydrate metabolic process"/>
    <property type="evidence" value="ECO:0007669"/>
    <property type="project" value="InterPro"/>
</dbReference>
<feature type="non-terminal residue" evidence="4">
    <location>
        <position position="263"/>
    </location>
</feature>
<accession>X0YWT8</accession>
<protein>
    <recommendedName>
        <fullName evidence="3">Glycosyl hydrolase family 13 catalytic domain-containing protein</fullName>
    </recommendedName>
</protein>
<proteinExistence type="predicted"/>
<dbReference type="Pfam" id="PF00128">
    <property type="entry name" value="Alpha-amylase"/>
    <property type="match status" value="1"/>
</dbReference>
<comment type="caution">
    <text evidence="4">The sequence shown here is derived from an EMBL/GenBank/DDBJ whole genome shotgun (WGS) entry which is preliminary data.</text>
</comment>
<evidence type="ECO:0000256" key="2">
    <source>
        <dbReference type="ARBA" id="ARBA00023295"/>
    </source>
</evidence>
<dbReference type="Gene3D" id="3.20.20.80">
    <property type="entry name" value="Glycosidases"/>
    <property type="match status" value="1"/>
</dbReference>